<accession>A0A6P8ZX18</accession>
<evidence type="ECO:0000313" key="1">
    <source>
        <dbReference type="Proteomes" id="UP000515158"/>
    </source>
</evidence>
<dbReference type="OrthoDB" id="6764543at2759"/>
<dbReference type="Proteomes" id="UP000515158">
    <property type="component" value="Unplaced"/>
</dbReference>
<protein>
    <submittedName>
        <fullName evidence="2">Uncharacterized protein LOC117650539</fullName>
    </submittedName>
</protein>
<dbReference type="RefSeq" id="XP_034249933.1">
    <property type="nucleotide sequence ID" value="XM_034394042.1"/>
</dbReference>
<keyword evidence="1" id="KW-1185">Reference proteome</keyword>
<dbReference type="AlphaFoldDB" id="A0A6P8ZX18"/>
<dbReference type="InParanoid" id="A0A6P8ZX18"/>
<dbReference type="KEGG" id="tpal:117650539"/>
<evidence type="ECO:0000313" key="2">
    <source>
        <dbReference type="RefSeq" id="XP_034249933.1"/>
    </source>
</evidence>
<proteinExistence type="predicted"/>
<organism evidence="2">
    <name type="scientific">Thrips palmi</name>
    <name type="common">Melon thrips</name>
    <dbReference type="NCBI Taxonomy" id="161013"/>
    <lineage>
        <taxon>Eukaryota</taxon>
        <taxon>Metazoa</taxon>
        <taxon>Ecdysozoa</taxon>
        <taxon>Arthropoda</taxon>
        <taxon>Hexapoda</taxon>
        <taxon>Insecta</taxon>
        <taxon>Pterygota</taxon>
        <taxon>Neoptera</taxon>
        <taxon>Paraneoptera</taxon>
        <taxon>Thysanoptera</taxon>
        <taxon>Terebrantia</taxon>
        <taxon>Thripoidea</taxon>
        <taxon>Thripidae</taxon>
        <taxon>Thrips</taxon>
    </lineage>
</organism>
<gene>
    <name evidence="2" type="primary">LOC117650539</name>
</gene>
<reference evidence="2" key="1">
    <citation type="submission" date="2025-08" db="UniProtKB">
        <authorList>
            <consortium name="RefSeq"/>
        </authorList>
    </citation>
    <scope>IDENTIFICATION</scope>
    <source>
        <tissue evidence="2">Total insect</tissue>
    </source>
</reference>
<name>A0A6P8ZX18_THRPL</name>
<sequence length="165" mass="18597">MTIKRFLICSENDTSWGQNSSSLRFGHFNPAKPYAPQIVTGTFVVPFDLDDSFWVTVRVAKRANNQWKKNYFVLNRFPVGFCSTVRSNIPDCFAKLFKPKSMTGHCSIPKGAYSFDHEPIHWSLANYPTVPYGSYFLSLKGQQIVDGVAGNTFQLCTEGDITPQP</sequence>
<dbReference type="GeneID" id="117650539"/>